<keyword evidence="2 7" id="KW-0812">Transmembrane</keyword>
<dbReference type="GO" id="GO:0012505">
    <property type="term" value="C:endomembrane system"/>
    <property type="evidence" value="ECO:0007669"/>
    <property type="project" value="UniProtKB-SubCell"/>
</dbReference>
<protein>
    <submittedName>
        <fullName evidence="9">C-5 sterol desaturase</fullName>
    </submittedName>
</protein>
<evidence type="ECO:0000256" key="6">
    <source>
        <dbReference type="ARBA" id="ARBA00023136"/>
    </source>
</evidence>
<dbReference type="InterPro" id="IPR051689">
    <property type="entry name" value="Sterol_desaturase/TMEM195"/>
</dbReference>
<keyword evidence="3 7" id="KW-1133">Transmembrane helix</keyword>
<evidence type="ECO:0000256" key="2">
    <source>
        <dbReference type="ARBA" id="ARBA00022692"/>
    </source>
</evidence>
<proteinExistence type="predicted"/>
<dbReference type="GO" id="GO:0005506">
    <property type="term" value="F:iron ion binding"/>
    <property type="evidence" value="ECO:0007669"/>
    <property type="project" value="InterPro"/>
</dbReference>
<dbReference type="EMBL" id="FMSH01000484">
    <property type="protein sequence ID" value="SCU95686.1"/>
    <property type="molecule type" value="Genomic_DNA"/>
</dbReference>
<dbReference type="GO" id="GO:0006643">
    <property type="term" value="P:membrane lipid metabolic process"/>
    <property type="evidence" value="ECO:0007669"/>
    <property type="project" value="TreeGrafter"/>
</dbReference>
<feature type="domain" description="Fatty acid hydroxylase" evidence="8">
    <location>
        <begin position="92"/>
        <end position="226"/>
    </location>
</feature>
<keyword evidence="5" id="KW-0443">Lipid metabolism</keyword>
<sequence length="292" mass="34329">MQTGEMNTESLDPGLVLLAFAPVFLLTIGAEAWYWARRDPAVYSLRDTVSNAALALMHQASDAFFLWLMIRTVYTWCYLHGLRTMPEALWSFALLLLLQDFLYYWFHRASHRVRWMWASHVTHHSSEGMNFSTAFRQSLTYPLSGMWLFWIPLAWIGFTPDWVILAVGVNLAFQFFVHTRLGQRWPLIESLLNTPSVHRVHHAKNPQYIDRNYAGVLTIWDRLFGTFVPEHEAPVYGITRQVRTHNPLTLTFHEWRDMFADAWRDRDPRYLWKPPEWRSPRAPALEPLPGTQ</sequence>
<accession>A0A1K0IQC5</accession>
<evidence type="ECO:0000256" key="4">
    <source>
        <dbReference type="ARBA" id="ARBA00023002"/>
    </source>
</evidence>
<evidence type="ECO:0000256" key="1">
    <source>
        <dbReference type="ARBA" id="ARBA00004127"/>
    </source>
</evidence>
<dbReference type="GO" id="GO:0008610">
    <property type="term" value="P:lipid biosynthetic process"/>
    <property type="evidence" value="ECO:0007669"/>
    <property type="project" value="InterPro"/>
</dbReference>
<evidence type="ECO:0000256" key="7">
    <source>
        <dbReference type="SAM" id="Phobius"/>
    </source>
</evidence>
<comment type="subcellular location">
    <subcellularLocation>
        <location evidence="1">Endomembrane system</location>
        <topology evidence="1">Multi-pass membrane protein</topology>
    </subcellularLocation>
</comment>
<dbReference type="GO" id="GO:0016020">
    <property type="term" value="C:membrane"/>
    <property type="evidence" value="ECO:0007669"/>
    <property type="project" value="GOC"/>
</dbReference>
<name>A0A1K0IQC5_CUPNE</name>
<feature type="transmembrane region" description="Helical" evidence="7">
    <location>
        <begin position="15"/>
        <end position="36"/>
    </location>
</feature>
<evidence type="ECO:0000259" key="8">
    <source>
        <dbReference type="Pfam" id="PF04116"/>
    </source>
</evidence>
<gene>
    <name evidence="9" type="ORF">CNECB9_5340027</name>
</gene>
<reference evidence="9" key="1">
    <citation type="submission" date="2016-09" db="EMBL/GenBank/DDBJ databases">
        <authorList>
            <person name="Capua I."/>
            <person name="De Benedictis P."/>
            <person name="Joannis T."/>
            <person name="Lombin L.H."/>
            <person name="Cattoli G."/>
        </authorList>
    </citation>
    <scope>NUCLEOTIDE SEQUENCE</scope>
    <source>
        <strain evidence="9">B9</strain>
    </source>
</reference>
<dbReference type="Pfam" id="PF04116">
    <property type="entry name" value="FA_hydroxylase"/>
    <property type="match status" value="1"/>
</dbReference>
<keyword evidence="4" id="KW-0560">Oxidoreductase</keyword>
<dbReference type="GO" id="GO:0050479">
    <property type="term" value="F:glyceryl-ether monooxygenase activity"/>
    <property type="evidence" value="ECO:0007669"/>
    <property type="project" value="TreeGrafter"/>
</dbReference>
<dbReference type="InterPro" id="IPR006694">
    <property type="entry name" value="Fatty_acid_hydroxylase"/>
</dbReference>
<dbReference type="PANTHER" id="PTHR21624">
    <property type="entry name" value="STEROL DESATURASE-RELATED PROTEIN"/>
    <property type="match status" value="1"/>
</dbReference>
<evidence type="ECO:0000256" key="5">
    <source>
        <dbReference type="ARBA" id="ARBA00023098"/>
    </source>
</evidence>
<evidence type="ECO:0000313" key="9">
    <source>
        <dbReference type="EMBL" id="SCU95686.1"/>
    </source>
</evidence>
<organism evidence="9">
    <name type="scientific">Cupriavidus necator</name>
    <name type="common">Alcaligenes eutrophus</name>
    <name type="synonym">Ralstonia eutropha</name>
    <dbReference type="NCBI Taxonomy" id="106590"/>
    <lineage>
        <taxon>Bacteria</taxon>
        <taxon>Pseudomonadati</taxon>
        <taxon>Pseudomonadota</taxon>
        <taxon>Betaproteobacteria</taxon>
        <taxon>Burkholderiales</taxon>
        <taxon>Burkholderiaceae</taxon>
        <taxon>Cupriavidus</taxon>
    </lineage>
</organism>
<feature type="transmembrane region" description="Helical" evidence="7">
    <location>
        <begin position="162"/>
        <end position="181"/>
    </location>
</feature>
<dbReference type="PANTHER" id="PTHR21624:SF1">
    <property type="entry name" value="ALKYLGLYCEROL MONOOXYGENASE"/>
    <property type="match status" value="1"/>
</dbReference>
<dbReference type="AlphaFoldDB" id="A0A1K0IQC5"/>
<keyword evidence="6 7" id="KW-0472">Membrane</keyword>
<evidence type="ECO:0000256" key="3">
    <source>
        <dbReference type="ARBA" id="ARBA00022989"/>
    </source>
</evidence>
<feature type="transmembrane region" description="Helical" evidence="7">
    <location>
        <begin position="88"/>
        <end position="106"/>
    </location>
</feature>